<dbReference type="AlphaFoldDB" id="A0A5C6TZ89"/>
<organism evidence="2 3">
    <name type="scientific">Piscinibacter aquaticus</name>
    <dbReference type="NCBI Taxonomy" id="392597"/>
    <lineage>
        <taxon>Bacteria</taxon>
        <taxon>Pseudomonadati</taxon>
        <taxon>Pseudomonadota</taxon>
        <taxon>Betaproteobacteria</taxon>
        <taxon>Burkholderiales</taxon>
        <taxon>Sphaerotilaceae</taxon>
        <taxon>Piscinibacter</taxon>
    </lineage>
</organism>
<sequence length="90" mass="10173">MRDLLAVEIERLLGADKKATLHGVMDEALASVAKQLGHIHFIAKDGSQQVAAEFIVEQERQRAQAAEEEQTKRRQTKQDERKTEDYRAAA</sequence>
<evidence type="ECO:0000313" key="2">
    <source>
        <dbReference type="EMBL" id="TXC66062.1"/>
    </source>
</evidence>
<evidence type="ECO:0000256" key="1">
    <source>
        <dbReference type="SAM" id="MobiDB-lite"/>
    </source>
</evidence>
<reference evidence="2 3" key="1">
    <citation type="submission" date="2019-08" db="EMBL/GenBank/DDBJ databases">
        <authorList>
            <person name="Khan S.A."/>
            <person name="Jeon C.O."/>
            <person name="Jeong S.E."/>
        </authorList>
    </citation>
    <scope>NUCLEOTIDE SEQUENCE [LARGE SCALE GENOMIC DNA]</scope>
    <source>
        <strain evidence="3">IMCC1728</strain>
    </source>
</reference>
<protein>
    <submittedName>
        <fullName evidence="2">Uncharacterized protein</fullName>
    </submittedName>
</protein>
<name>A0A5C6TZ89_9BURK</name>
<comment type="caution">
    <text evidence="2">The sequence shown here is derived from an EMBL/GenBank/DDBJ whole genome shotgun (WGS) entry which is preliminary data.</text>
</comment>
<feature type="compositionally biased region" description="Basic and acidic residues" evidence="1">
    <location>
        <begin position="69"/>
        <end position="90"/>
    </location>
</feature>
<evidence type="ECO:0000313" key="3">
    <source>
        <dbReference type="Proteomes" id="UP000321832"/>
    </source>
</evidence>
<dbReference type="EMBL" id="VOPW01000001">
    <property type="protein sequence ID" value="TXC66062.1"/>
    <property type="molecule type" value="Genomic_DNA"/>
</dbReference>
<gene>
    <name evidence="2" type="ORF">FSC37_09445</name>
</gene>
<proteinExistence type="predicted"/>
<accession>A0A5C6TZ89</accession>
<dbReference type="Proteomes" id="UP000321832">
    <property type="component" value="Unassembled WGS sequence"/>
</dbReference>
<feature type="region of interest" description="Disordered" evidence="1">
    <location>
        <begin position="60"/>
        <end position="90"/>
    </location>
</feature>
<keyword evidence="3" id="KW-1185">Reference proteome</keyword>